<comment type="similarity">
    <text evidence="2">Belongs to the GMC oxidoreductase family.</text>
</comment>
<dbReference type="GO" id="GO:0016614">
    <property type="term" value="F:oxidoreductase activity, acting on CH-OH group of donors"/>
    <property type="evidence" value="ECO:0007669"/>
    <property type="project" value="InterPro"/>
</dbReference>
<dbReference type="EMBL" id="JACAZH010000027">
    <property type="protein sequence ID" value="KAF7341657.1"/>
    <property type="molecule type" value="Genomic_DNA"/>
</dbReference>
<keyword evidence="10" id="KW-1185">Reference proteome</keyword>
<evidence type="ECO:0000256" key="2">
    <source>
        <dbReference type="ARBA" id="ARBA00010790"/>
    </source>
</evidence>
<evidence type="ECO:0000256" key="5">
    <source>
        <dbReference type="PIRSR" id="PIRSR000137-1"/>
    </source>
</evidence>
<comment type="caution">
    <text evidence="9">The sequence shown here is derived from an EMBL/GenBank/DDBJ whole genome shotgun (WGS) entry which is preliminary data.</text>
</comment>
<feature type="domain" description="Glucose-methanol-choline oxidoreductase C-terminal" evidence="8">
    <location>
        <begin position="440"/>
        <end position="574"/>
    </location>
</feature>
<gene>
    <name evidence="9" type="ORF">MSAN_02063700</name>
</gene>
<dbReference type="InterPro" id="IPR012132">
    <property type="entry name" value="GMC_OxRdtase"/>
</dbReference>
<evidence type="ECO:0000256" key="6">
    <source>
        <dbReference type="PIRSR" id="PIRSR000137-2"/>
    </source>
</evidence>
<dbReference type="Gene3D" id="3.30.560.10">
    <property type="entry name" value="Glucose Oxidase, domain 3"/>
    <property type="match status" value="1"/>
</dbReference>
<dbReference type="InterPro" id="IPR000172">
    <property type="entry name" value="GMC_OxRdtase_N"/>
</dbReference>
<evidence type="ECO:0000313" key="10">
    <source>
        <dbReference type="Proteomes" id="UP000623467"/>
    </source>
</evidence>
<evidence type="ECO:0000259" key="7">
    <source>
        <dbReference type="Pfam" id="PF00732"/>
    </source>
</evidence>
<feature type="domain" description="Glucose-methanol-choline oxidoreductase N-terminal" evidence="7">
    <location>
        <begin position="14"/>
        <end position="338"/>
    </location>
</feature>
<dbReference type="Pfam" id="PF00732">
    <property type="entry name" value="GMC_oxred_N"/>
    <property type="match status" value="1"/>
</dbReference>
<sequence length="587" mass="63064">MIYERYEDLPTKSYDFVIVGGGSAGIVLANRLSENAEVSVLLLEAGGTYENAHMAHIPFLCTMLGDTDVDWGYKVTPQAALDGRVVPYPRGFVLGGDSAISESCTGFISSVRSNWRQDYMVCTRGSAEDYDRFAKVTGDDGWSWKSLLPYFHKSEKYTTVDSRDATEYDATHHSTAGVHHIGLPMAQRDLDQRVIQSLSDEFPFNSNINSGKPIGFGWFPVSVKDGARNSAVSSYLAQAYLARPNLHVLIKAHATKVLQTGTSDAGPVFRGVKFVQKGDFSVMHTVTAAKELILSAGVVGTPAILLHSGIGDAKVLEGLGIKSTLNLADVGQNLSEHTLSALSWEVNSTNTFEAFTRDPAGKEAAEKQWRESKTGPLSTPPCTQIGFLRLPKSHSIFATTADPAAGPNTPHIELMFGNGFLGPPPPTGNYVTVAFACVTPTSLGSITLASNDPLAAPLIDPKLLSTEIDRVTMRQALKAARQFVTGPGFKDYVVRELSAEVPDTDEGIDAYLRATTAAIFHGTGTARMSAKDAKDGVVNPDLLMKGAVGLRIVDASVFPFIPSAHTMLPVFALAERASDLIKDAHKI</sequence>
<dbReference type="SUPFAM" id="SSF54373">
    <property type="entry name" value="FAD-linked reductases, C-terminal domain"/>
    <property type="match status" value="1"/>
</dbReference>
<dbReference type="Proteomes" id="UP000623467">
    <property type="component" value="Unassembled WGS sequence"/>
</dbReference>
<dbReference type="Pfam" id="PF05199">
    <property type="entry name" value="GMC_oxred_C"/>
    <property type="match status" value="1"/>
</dbReference>
<organism evidence="9 10">
    <name type="scientific">Mycena sanguinolenta</name>
    <dbReference type="NCBI Taxonomy" id="230812"/>
    <lineage>
        <taxon>Eukaryota</taxon>
        <taxon>Fungi</taxon>
        <taxon>Dikarya</taxon>
        <taxon>Basidiomycota</taxon>
        <taxon>Agaricomycotina</taxon>
        <taxon>Agaricomycetes</taxon>
        <taxon>Agaricomycetidae</taxon>
        <taxon>Agaricales</taxon>
        <taxon>Marasmiineae</taxon>
        <taxon>Mycenaceae</taxon>
        <taxon>Mycena</taxon>
    </lineage>
</organism>
<accession>A0A8H6XIF8</accession>
<comment type="cofactor">
    <cofactor evidence="1 6">
        <name>FAD</name>
        <dbReference type="ChEBI" id="CHEBI:57692"/>
    </cofactor>
</comment>
<evidence type="ECO:0000259" key="8">
    <source>
        <dbReference type="Pfam" id="PF05199"/>
    </source>
</evidence>
<name>A0A8H6XIF8_9AGAR</name>
<reference evidence="9" key="1">
    <citation type="submission" date="2020-05" db="EMBL/GenBank/DDBJ databases">
        <title>Mycena genomes resolve the evolution of fungal bioluminescence.</title>
        <authorList>
            <person name="Tsai I.J."/>
        </authorList>
    </citation>
    <scope>NUCLEOTIDE SEQUENCE</scope>
    <source>
        <strain evidence="9">160909Yilan</strain>
    </source>
</reference>
<dbReference type="OrthoDB" id="269227at2759"/>
<feature type="binding site" evidence="6">
    <location>
        <position position="93"/>
    </location>
    <ligand>
        <name>FAD</name>
        <dbReference type="ChEBI" id="CHEBI:57692"/>
    </ligand>
</feature>
<dbReference type="GO" id="GO:0050660">
    <property type="term" value="F:flavin adenine dinucleotide binding"/>
    <property type="evidence" value="ECO:0007669"/>
    <property type="project" value="InterPro"/>
</dbReference>
<proteinExistence type="inferred from homology"/>
<dbReference type="InterPro" id="IPR036188">
    <property type="entry name" value="FAD/NAD-bd_sf"/>
</dbReference>
<evidence type="ECO:0000256" key="3">
    <source>
        <dbReference type="ARBA" id="ARBA00022630"/>
    </source>
</evidence>
<evidence type="ECO:0000256" key="4">
    <source>
        <dbReference type="ARBA" id="ARBA00022827"/>
    </source>
</evidence>
<dbReference type="PANTHER" id="PTHR11552">
    <property type="entry name" value="GLUCOSE-METHANOL-CHOLINE GMC OXIDOREDUCTASE"/>
    <property type="match status" value="1"/>
</dbReference>
<protein>
    <submittedName>
        <fullName evidence="9">Pyranose dehydrogenase 3</fullName>
    </submittedName>
</protein>
<dbReference type="Gene3D" id="3.50.50.60">
    <property type="entry name" value="FAD/NAD(P)-binding domain"/>
    <property type="match status" value="1"/>
</dbReference>
<evidence type="ECO:0000313" key="9">
    <source>
        <dbReference type="EMBL" id="KAF7341657.1"/>
    </source>
</evidence>
<feature type="active site" description="Proton acceptor" evidence="5">
    <location>
        <position position="565"/>
    </location>
</feature>
<dbReference type="AlphaFoldDB" id="A0A8H6XIF8"/>
<dbReference type="PIRSF" id="PIRSF000137">
    <property type="entry name" value="Alcohol_oxidase"/>
    <property type="match status" value="1"/>
</dbReference>
<dbReference type="PANTHER" id="PTHR11552:SF147">
    <property type="entry name" value="CHOLINE DEHYDROGENASE, MITOCHONDRIAL"/>
    <property type="match status" value="1"/>
</dbReference>
<evidence type="ECO:0000256" key="1">
    <source>
        <dbReference type="ARBA" id="ARBA00001974"/>
    </source>
</evidence>
<keyword evidence="4 6" id="KW-0274">FAD</keyword>
<dbReference type="InterPro" id="IPR007867">
    <property type="entry name" value="GMC_OxRtase_C"/>
</dbReference>
<feature type="active site" description="Proton donor" evidence="5">
    <location>
        <position position="521"/>
    </location>
</feature>
<keyword evidence="3" id="KW-0285">Flavoprotein</keyword>
<dbReference type="SUPFAM" id="SSF51905">
    <property type="entry name" value="FAD/NAD(P)-binding domain"/>
    <property type="match status" value="1"/>
</dbReference>